<evidence type="ECO:0000313" key="2">
    <source>
        <dbReference type="Proteomes" id="UP000283458"/>
    </source>
</evidence>
<dbReference type="Proteomes" id="UP000283458">
    <property type="component" value="Unassembled WGS sequence"/>
</dbReference>
<accession>A0A418VWS4</accession>
<dbReference type="AlphaFoldDB" id="A0A418VWS4"/>
<sequence length="134" mass="13442">MDAVTIAAQTTALLSPLLPMIVEGGANEVGKLILGDTLTKAKAVWGLLTSAPKGDTVLAKAKQLAATPDDEDARNELDDAITGLLKRNADLLEKVAAALADGKGGNTAIASGAGAVAIGGNANNARINTALEKK</sequence>
<organism evidence="1 2">
    <name type="scientific">Azospirillum cavernae</name>
    <dbReference type="NCBI Taxonomy" id="2320860"/>
    <lineage>
        <taxon>Bacteria</taxon>
        <taxon>Pseudomonadati</taxon>
        <taxon>Pseudomonadota</taxon>
        <taxon>Alphaproteobacteria</taxon>
        <taxon>Rhodospirillales</taxon>
        <taxon>Azospirillaceae</taxon>
        <taxon>Azospirillum</taxon>
    </lineage>
</organism>
<protein>
    <submittedName>
        <fullName evidence="1">Uncharacterized protein</fullName>
    </submittedName>
</protein>
<reference evidence="1 2" key="1">
    <citation type="submission" date="2018-09" db="EMBL/GenBank/DDBJ databases">
        <authorList>
            <person name="Zhu H."/>
        </authorList>
    </citation>
    <scope>NUCLEOTIDE SEQUENCE [LARGE SCALE GENOMIC DNA]</scope>
    <source>
        <strain evidence="1 2">K2W22B-5</strain>
    </source>
</reference>
<keyword evidence="2" id="KW-1185">Reference proteome</keyword>
<gene>
    <name evidence="1" type="ORF">D3877_15765</name>
</gene>
<dbReference type="RefSeq" id="WP_119831686.1">
    <property type="nucleotide sequence ID" value="NZ_QYUL01000002.1"/>
</dbReference>
<proteinExistence type="predicted"/>
<evidence type="ECO:0000313" key="1">
    <source>
        <dbReference type="EMBL" id="RJF81592.1"/>
    </source>
</evidence>
<comment type="caution">
    <text evidence="1">The sequence shown here is derived from an EMBL/GenBank/DDBJ whole genome shotgun (WGS) entry which is preliminary data.</text>
</comment>
<dbReference type="EMBL" id="QYUL01000002">
    <property type="protein sequence ID" value="RJF81592.1"/>
    <property type="molecule type" value="Genomic_DNA"/>
</dbReference>
<name>A0A418VWS4_9PROT</name>